<dbReference type="RefSeq" id="WP_163896699.1">
    <property type="nucleotide sequence ID" value="NZ_AP022599.1"/>
</dbReference>
<keyword evidence="1" id="KW-0285">Flavoprotein</keyword>
<dbReference type="EMBL" id="AP022599">
    <property type="protein sequence ID" value="BBY79124.1"/>
    <property type="molecule type" value="Genomic_DNA"/>
</dbReference>
<dbReference type="InterPro" id="IPR019921">
    <property type="entry name" value="Lucif-like_OxRdtase_Rv2161c"/>
</dbReference>
<dbReference type="SUPFAM" id="SSF51679">
    <property type="entry name" value="Bacterial luciferase-like"/>
    <property type="match status" value="1"/>
</dbReference>
<dbReference type="Proteomes" id="UP000467252">
    <property type="component" value="Chromosome"/>
</dbReference>
<dbReference type="PANTHER" id="PTHR42847">
    <property type="entry name" value="ALKANESULFONATE MONOOXYGENASE"/>
    <property type="match status" value="1"/>
</dbReference>
<protein>
    <submittedName>
        <fullName evidence="6">LLM class F420-dependent oxidoreductase</fullName>
    </submittedName>
</protein>
<sequence length="305" mass="32663">MRFTFTHPMHSHPYNPELVTGSGIAAVAAAAEKAGFSGFGFTDHPAPTERWLQAGGHDAVDPFVAMGFAAATTTTLRLIPNIVVLPYRNPFVVAKAGATLDLLSQGRFTLAVGVGYLKREFSALGVDFDERAALFEEALEVIRGIWTTDDFSYQGRHFTAEGIIAHPRPVTDPHPPIWIGGNTAAARRRVVKFGDGWCPFAAPAMLAKTARTAEMDADRLAAGIDDLRRRFDEAGRDFSAIDITFTNPEGGTPGTDGFNADAYLSGLEKLAALGVTWMQVGLPGDSLAHVLDTIEEFGTSVIGKA</sequence>
<accession>A0A7I7UCE4</accession>
<keyword evidence="2" id="KW-0288">FMN</keyword>
<keyword evidence="7" id="KW-1185">Reference proteome</keyword>
<proteinExistence type="predicted"/>
<dbReference type="AlphaFoldDB" id="A0A7I7UCE4"/>
<reference evidence="6 7" key="1">
    <citation type="journal article" date="2019" name="Emerg. Microbes Infect.">
        <title>Comprehensive subspecies identification of 175 nontuberculous mycobacteria species based on 7547 genomic profiles.</title>
        <authorList>
            <person name="Matsumoto Y."/>
            <person name="Kinjo T."/>
            <person name="Motooka D."/>
            <person name="Nabeya D."/>
            <person name="Jung N."/>
            <person name="Uechi K."/>
            <person name="Horii T."/>
            <person name="Iida T."/>
            <person name="Fujita J."/>
            <person name="Nakamura S."/>
        </authorList>
    </citation>
    <scope>NUCLEOTIDE SEQUENCE [LARGE SCALE GENOMIC DNA]</scope>
    <source>
        <strain evidence="6 7">JCM 6370</strain>
    </source>
</reference>
<dbReference type="NCBIfam" id="TIGR03619">
    <property type="entry name" value="F420_Rv2161c"/>
    <property type="match status" value="1"/>
</dbReference>
<evidence type="ECO:0000313" key="7">
    <source>
        <dbReference type="Proteomes" id="UP000467252"/>
    </source>
</evidence>
<dbReference type="Gene3D" id="3.20.20.30">
    <property type="entry name" value="Luciferase-like domain"/>
    <property type="match status" value="1"/>
</dbReference>
<dbReference type="InterPro" id="IPR050172">
    <property type="entry name" value="SsuD_RutA_monooxygenase"/>
</dbReference>
<evidence type="ECO:0000313" key="6">
    <source>
        <dbReference type="EMBL" id="BBY79124.1"/>
    </source>
</evidence>
<dbReference type="GO" id="GO:0046306">
    <property type="term" value="P:alkanesulfonate catabolic process"/>
    <property type="evidence" value="ECO:0007669"/>
    <property type="project" value="TreeGrafter"/>
</dbReference>
<evidence type="ECO:0000256" key="1">
    <source>
        <dbReference type="ARBA" id="ARBA00022630"/>
    </source>
</evidence>
<keyword evidence="3" id="KW-0560">Oxidoreductase</keyword>
<dbReference type="InterPro" id="IPR036661">
    <property type="entry name" value="Luciferase-like_sf"/>
</dbReference>
<dbReference type="GO" id="GO:0008726">
    <property type="term" value="F:alkanesulfonate monooxygenase activity"/>
    <property type="evidence" value="ECO:0007669"/>
    <property type="project" value="TreeGrafter"/>
</dbReference>
<evidence type="ECO:0000256" key="2">
    <source>
        <dbReference type="ARBA" id="ARBA00022643"/>
    </source>
</evidence>
<feature type="domain" description="Luciferase-like" evidence="5">
    <location>
        <begin position="2"/>
        <end position="244"/>
    </location>
</feature>
<keyword evidence="4" id="KW-0503">Monooxygenase</keyword>
<organism evidence="6 7">
    <name type="scientific">Mycolicibacterium pulveris</name>
    <name type="common">Mycobacterium pulveris</name>
    <dbReference type="NCBI Taxonomy" id="36813"/>
    <lineage>
        <taxon>Bacteria</taxon>
        <taxon>Bacillati</taxon>
        <taxon>Actinomycetota</taxon>
        <taxon>Actinomycetes</taxon>
        <taxon>Mycobacteriales</taxon>
        <taxon>Mycobacteriaceae</taxon>
        <taxon>Mycolicibacterium</taxon>
    </lineage>
</organism>
<evidence type="ECO:0000256" key="3">
    <source>
        <dbReference type="ARBA" id="ARBA00023002"/>
    </source>
</evidence>
<gene>
    <name evidence="6" type="ORF">MPUL_02820</name>
</gene>
<evidence type="ECO:0000256" key="4">
    <source>
        <dbReference type="ARBA" id="ARBA00023033"/>
    </source>
</evidence>
<dbReference type="Pfam" id="PF00296">
    <property type="entry name" value="Bac_luciferase"/>
    <property type="match status" value="1"/>
</dbReference>
<dbReference type="InterPro" id="IPR011251">
    <property type="entry name" value="Luciferase-like_dom"/>
</dbReference>
<evidence type="ECO:0000259" key="5">
    <source>
        <dbReference type="Pfam" id="PF00296"/>
    </source>
</evidence>
<name>A0A7I7UCE4_MYCPV</name>
<dbReference type="PANTHER" id="PTHR42847:SF4">
    <property type="entry name" value="ALKANESULFONATE MONOOXYGENASE-RELATED"/>
    <property type="match status" value="1"/>
</dbReference>